<evidence type="ECO:0000256" key="4">
    <source>
        <dbReference type="SAM" id="MobiDB-lite"/>
    </source>
</evidence>
<reference evidence="6 7" key="1">
    <citation type="submission" date="2023-09" db="EMBL/GenBank/DDBJ databases">
        <authorList>
            <person name="Wang M."/>
        </authorList>
    </citation>
    <scope>NUCLEOTIDE SEQUENCE [LARGE SCALE GENOMIC DNA]</scope>
    <source>
        <strain evidence="6">GT-2023</strain>
        <tissue evidence="6">Liver</tissue>
    </source>
</reference>
<dbReference type="InterPro" id="IPR023214">
    <property type="entry name" value="HAD_sf"/>
</dbReference>
<evidence type="ECO:0000256" key="3">
    <source>
        <dbReference type="ARBA" id="ARBA00022967"/>
    </source>
</evidence>
<evidence type="ECO:0000256" key="5">
    <source>
        <dbReference type="SAM" id="Phobius"/>
    </source>
</evidence>
<gene>
    <name evidence="6" type="ORF">QQF64_001560</name>
</gene>
<feature type="region of interest" description="Disordered" evidence="4">
    <location>
        <begin position="445"/>
        <end position="466"/>
    </location>
</feature>
<dbReference type="PANTHER" id="PTHR13219">
    <property type="entry name" value="TRANSMEMBRANE PROTEIN 94"/>
    <property type="match status" value="1"/>
</dbReference>
<feature type="transmembrane region" description="Helical" evidence="5">
    <location>
        <begin position="309"/>
        <end position="328"/>
    </location>
</feature>
<feature type="transmembrane region" description="Helical" evidence="5">
    <location>
        <begin position="974"/>
        <end position="994"/>
    </location>
</feature>
<keyword evidence="5" id="KW-0472">Membrane</keyword>
<keyword evidence="5" id="KW-0812">Transmembrane</keyword>
<keyword evidence="3" id="KW-1278">Translocase</keyword>
<feature type="transmembrane region" description="Helical" evidence="5">
    <location>
        <begin position="348"/>
        <end position="367"/>
    </location>
</feature>
<dbReference type="Proteomes" id="UP001558613">
    <property type="component" value="Unassembled WGS sequence"/>
</dbReference>
<comment type="caution">
    <text evidence="6">The sequence shown here is derived from an EMBL/GenBank/DDBJ whole genome shotgun (WGS) entry which is preliminary data.</text>
</comment>
<dbReference type="PANTHER" id="PTHR13219:SF6">
    <property type="entry name" value="TRANSMEMBRANE PROTEIN 94"/>
    <property type="match status" value="1"/>
</dbReference>
<dbReference type="InterPro" id="IPR039720">
    <property type="entry name" value="TMEM94"/>
</dbReference>
<feature type="transmembrane region" description="Helical" evidence="5">
    <location>
        <begin position="1114"/>
        <end position="1135"/>
    </location>
</feature>
<dbReference type="InterPro" id="IPR023298">
    <property type="entry name" value="ATPase_P-typ_TM_dom_sf"/>
</dbReference>
<evidence type="ECO:0000313" key="7">
    <source>
        <dbReference type="Proteomes" id="UP001558613"/>
    </source>
</evidence>
<dbReference type="SUPFAM" id="SSF81660">
    <property type="entry name" value="Metal cation-transporting ATPase, ATP-binding domain N"/>
    <property type="match status" value="1"/>
</dbReference>
<dbReference type="Gene3D" id="3.40.1110.10">
    <property type="entry name" value="Calcium-transporting ATPase, cytoplasmic domain N"/>
    <property type="match status" value="1"/>
</dbReference>
<dbReference type="InterPro" id="IPR023299">
    <property type="entry name" value="ATPase_P-typ_cyto_dom_N"/>
</dbReference>
<proteinExistence type="predicted"/>
<evidence type="ECO:0000256" key="1">
    <source>
        <dbReference type="ARBA" id="ARBA00022741"/>
    </source>
</evidence>
<keyword evidence="5" id="KW-1133">Transmembrane helix</keyword>
<feature type="transmembrane region" description="Helical" evidence="5">
    <location>
        <begin position="94"/>
        <end position="116"/>
    </location>
</feature>
<feature type="transmembrane region" description="Helical" evidence="5">
    <location>
        <begin position="122"/>
        <end position="147"/>
    </location>
</feature>
<dbReference type="SUPFAM" id="SSF81665">
    <property type="entry name" value="Calcium ATPase, transmembrane domain M"/>
    <property type="match status" value="1"/>
</dbReference>
<evidence type="ECO:0000256" key="2">
    <source>
        <dbReference type="ARBA" id="ARBA00022840"/>
    </source>
</evidence>
<organism evidence="6 7">
    <name type="scientific">Cirrhinus molitorella</name>
    <name type="common">mud carp</name>
    <dbReference type="NCBI Taxonomy" id="172907"/>
    <lineage>
        <taxon>Eukaryota</taxon>
        <taxon>Metazoa</taxon>
        <taxon>Chordata</taxon>
        <taxon>Craniata</taxon>
        <taxon>Vertebrata</taxon>
        <taxon>Euteleostomi</taxon>
        <taxon>Actinopterygii</taxon>
        <taxon>Neopterygii</taxon>
        <taxon>Teleostei</taxon>
        <taxon>Ostariophysi</taxon>
        <taxon>Cypriniformes</taxon>
        <taxon>Cyprinidae</taxon>
        <taxon>Labeoninae</taxon>
        <taxon>Labeonini</taxon>
        <taxon>Cirrhinus</taxon>
    </lineage>
</organism>
<keyword evidence="2" id="KW-0067">ATP-binding</keyword>
<protein>
    <recommendedName>
        <fullName evidence="8">Transmembrane protein 94</fullName>
    </recommendedName>
</protein>
<feature type="transmembrane region" description="Helical" evidence="5">
    <location>
        <begin position="1147"/>
        <end position="1168"/>
    </location>
</feature>
<dbReference type="EMBL" id="JAYMGO010000001">
    <property type="protein sequence ID" value="KAL1282757.1"/>
    <property type="molecule type" value="Genomic_DNA"/>
</dbReference>
<dbReference type="Gene3D" id="3.40.50.1000">
    <property type="entry name" value="HAD superfamily/HAD-like"/>
    <property type="match status" value="1"/>
</dbReference>
<dbReference type="Gene3D" id="1.20.1110.10">
    <property type="entry name" value="Calcium-transporting ATPase, transmembrane domain"/>
    <property type="match status" value="1"/>
</dbReference>
<feature type="transmembrane region" description="Helical" evidence="5">
    <location>
        <begin position="1049"/>
        <end position="1073"/>
    </location>
</feature>
<evidence type="ECO:0008006" key="8">
    <source>
        <dbReference type="Google" id="ProtNLM"/>
    </source>
</evidence>
<evidence type="ECO:0000313" key="6">
    <source>
        <dbReference type="EMBL" id="KAL1282757.1"/>
    </source>
</evidence>
<sequence length="1239" mass="139321">MLIENLREYVCLPFVQLCTLGMEEEGEREKMRAREGEREMKRQFGLSSVEALTQLHTKLSSVLQQHRESCVKDGHWKATWSRCFLHHSVRWSSLHWSGVLLTALCATSLITCHVIEPNSDSTALIGGCTVLLLLLAGLVAMTVLQWLKREEMPRRVETLLNTLQEYLQHPSSDWLRGTEDLFAPLSPAVSRQWTYRDGKLVNLPVSLLVEGDIISLRPGSEAPTELRGIQEEEHVVLSRNDVFSHLSSPPSPLDSGRPRPHRLLQPQLFRVTKTPAADVVLRCLELSEHRPVSVLDNERFTVQSLLERGPAPFVLVLLLVLNLLRILFGAPGVGPWPVTLLQLPVNGVLPLLPLTFPLLWVLVCMYGEARVLLQMGSQPADWWEMWKLTCKKCYSVFWGQTSTLCHTASLLHSLGSVTVLCCVDKQGILSWPSPNPEKILFFSKSTTSQETDRQRQKDAKKERDKETEEVSLKEAIQIRSLCSLQMLSLSVGQAQCDDTRVQFDDTCWQRHAPSLRPLGLAVQLVLCDPGVATRILRLSDHLTHAALVRTRPPCQPVRPPWGLCHLPRILGFSTSAKEPFKQRMSVAAYTLPSISCPGDPGIIAPPSVSMRRLPFSHLIALLVHHTHTGELQLFSYGSADVILGACTEFWDGEDIQPLTDSDRKKVVDFYQRSCMAGQCVAVSFKPLVQPHDPEIEDTCVELPLNHSTDTTDDVSITPLRQQIFLGLVSSQYQARPDVVRLISGLDSACIRFVYFSSEEEVRSKVFAEKMGLETGWNCHISLQSESFPLDPDNVEEPVTEEEEEILLRDRVRERAESRAMEHDGACLIEDLNRAKLPKGIENVRPHLENIDNVPLLVPLFTDCTSQTECEMVCIMQEYGEVVCCLGSSQNINNNEIFLQSDISIALDPLVPTCCWSNSNASDAALNTSDSLSVIQLSSAICGLACTVQFNQQDNNTVIRLIKQARHTTAGIRKCFLFLLQCQLSLVLIQILACVCQLPPPLGTSDVLFLSCFYFPLLSVSLLGKPSDNSIMKVPTGKNLRFLPKKTLRLFVLCFLVKFGLTVCTFLTCFGLMLHSFCLDINHQDEELCHPTSLLMNSTMWSPDWYGRHSDGLSLAQKVIAFLVLLNAMCTSISHVHRSAPMWKQSPLSNHCWCAIICFVPVLNASLAMSSRFLWHDPDLHHTFYISDIPMASWVLGILWLIPLVFINEGIKLHEIRMRVRYQKRQKLQFDTKLGMNSPF</sequence>
<name>A0ABR3P0W5_9TELE</name>
<feature type="compositionally biased region" description="Basic and acidic residues" evidence="4">
    <location>
        <begin position="450"/>
        <end position="466"/>
    </location>
</feature>
<feature type="transmembrane region" description="Helical" evidence="5">
    <location>
        <begin position="1006"/>
        <end position="1023"/>
    </location>
</feature>
<keyword evidence="7" id="KW-1185">Reference proteome</keyword>
<accession>A0ABR3P0W5</accession>
<keyword evidence="1" id="KW-0547">Nucleotide-binding</keyword>
<feature type="transmembrane region" description="Helical" evidence="5">
    <location>
        <begin position="1188"/>
        <end position="1210"/>
    </location>
</feature>